<dbReference type="PANTHER" id="PTHR32122:SF1">
    <property type="entry name" value="TATA BOX-BINDING PROTEIN-ASSOCIATED FACTOR RNA POLYMERASE I SUBUNIT A"/>
    <property type="match status" value="1"/>
</dbReference>
<keyword evidence="1" id="KW-1185">Reference proteome</keyword>
<dbReference type="PANTHER" id="PTHR32122">
    <property type="entry name" value="TATA BOX-BINDING PROTEIN ASSOCIATED FACTOR RNA POLYMERASE I SUBUNIT A"/>
    <property type="match status" value="1"/>
</dbReference>
<dbReference type="Proteomes" id="UP000050640">
    <property type="component" value="Unplaced"/>
</dbReference>
<evidence type="ECO:0000313" key="2">
    <source>
        <dbReference type="WBParaSite" id="EEL_0000730101-mRNA-1"/>
    </source>
</evidence>
<protein>
    <submittedName>
        <fullName evidence="2">TPR_REGION domain-containing protein</fullName>
    </submittedName>
</protein>
<dbReference type="InterPro" id="IPR052669">
    <property type="entry name" value="SL1/TIF-IB_Component"/>
</dbReference>
<reference evidence="2" key="1">
    <citation type="submission" date="2017-02" db="UniProtKB">
        <authorList>
            <consortium name="WormBaseParasite"/>
        </authorList>
    </citation>
    <scope>IDENTIFICATION</scope>
</reference>
<dbReference type="WBParaSite" id="EEL_0000730101-mRNA-1">
    <property type="protein sequence ID" value="EEL_0000730101-mRNA-1"/>
    <property type="gene ID" value="EEL_0000730101"/>
</dbReference>
<proteinExistence type="predicted"/>
<evidence type="ECO:0000313" key="1">
    <source>
        <dbReference type="Proteomes" id="UP000050640"/>
    </source>
</evidence>
<dbReference type="AlphaFoldDB" id="A0A0R3RYE6"/>
<organism evidence="1 2">
    <name type="scientific">Elaeophora elaphi</name>
    <dbReference type="NCBI Taxonomy" id="1147741"/>
    <lineage>
        <taxon>Eukaryota</taxon>
        <taxon>Metazoa</taxon>
        <taxon>Ecdysozoa</taxon>
        <taxon>Nematoda</taxon>
        <taxon>Chromadorea</taxon>
        <taxon>Rhabditida</taxon>
        <taxon>Spirurina</taxon>
        <taxon>Spiruromorpha</taxon>
        <taxon>Filarioidea</taxon>
        <taxon>Onchocercidae</taxon>
        <taxon>Elaeophora</taxon>
    </lineage>
</organism>
<sequence length="504" mass="59080">MCNNFDEIVNPEAREEEKKTLEQLFDKYCTLFMKRLEQQTIGVLTVGDLFAIVIKYGFKKAAFRRFKEIAARWMCRRLEVIMRNKGLYGLPRNLSLVNMFLEIDDLEYSLDYSKWLEEFMTPFFREKDGIYREVRQHDFKQRIILIREAVLNQDWSKVGAFLGQLPSFRQNLKDVPEAFRKQLGCNLDKTCRMLFPYASTIFRAGVERFMQYDIPRDVITKSAAELMLVLIAAERKYSNMRFDVENNSLLYITELLIYAIANGQKQEMQDLITAISSLPPVAQKHKYITILRAYKVLSRYEHWRMGEENIVQSSSFDLGDEIIAVLLDIESGQESVFISIAVHYLNCAGKIDALMDALEECCRKTPCMLVDCYHALLLNNMAEKASLLLDEILPHSSFVSHPILLDWLKPRLLNPHDYDLPDEMLRCICKTLFIFLDYGTNRNNDCAWMFLWAVVQHVQDDNLLRLEWNPRKSWWPKFHRVVLSEGGTSCRHRVFAKLYNLSVQ</sequence>
<name>A0A0R3RYE6_9BILA</name>
<accession>A0A0R3RYE6</accession>
<dbReference type="STRING" id="1147741.A0A0R3RYE6"/>